<dbReference type="EMBL" id="FNYS01000003">
    <property type="protein sequence ID" value="SEI70298.1"/>
    <property type="molecule type" value="Genomic_DNA"/>
</dbReference>
<dbReference type="OrthoDB" id="752993at2"/>
<keyword evidence="3" id="KW-1185">Reference proteome</keyword>
<name>A0A163XKF5_9FLAO</name>
<evidence type="ECO:0008006" key="5">
    <source>
        <dbReference type="Google" id="ProtNLM"/>
    </source>
</evidence>
<dbReference type="Proteomes" id="UP000183077">
    <property type="component" value="Unassembled WGS sequence"/>
</dbReference>
<accession>A0A163XKF5</accession>
<evidence type="ECO:0000313" key="1">
    <source>
        <dbReference type="EMBL" id="KZE78026.1"/>
    </source>
</evidence>
<dbReference type="GeneID" id="82256271"/>
<dbReference type="RefSeq" id="WP_038987320.1">
    <property type="nucleotide sequence ID" value="NZ_FNYS01000003.1"/>
</dbReference>
<reference evidence="2 4" key="2">
    <citation type="submission" date="2016-10" db="EMBL/GenBank/DDBJ databases">
        <authorList>
            <person name="de Groot N.N."/>
        </authorList>
    </citation>
    <scope>NUCLEOTIDE SEQUENCE [LARGE SCALE GENOMIC DNA]</scope>
    <source>
        <strain evidence="2 4">DSM 23048</strain>
    </source>
</reference>
<proteinExistence type="predicted"/>
<organism evidence="1 3">
    <name type="scientific">Myroides marinus</name>
    <dbReference type="NCBI Taxonomy" id="703342"/>
    <lineage>
        <taxon>Bacteria</taxon>
        <taxon>Pseudomonadati</taxon>
        <taxon>Bacteroidota</taxon>
        <taxon>Flavobacteriia</taxon>
        <taxon>Flavobacteriales</taxon>
        <taxon>Flavobacteriaceae</taxon>
        <taxon>Myroides</taxon>
    </lineage>
</organism>
<dbReference type="EMBL" id="LQNU01000066">
    <property type="protein sequence ID" value="KZE78026.1"/>
    <property type="molecule type" value="Genomic_DNA"/>
</dbReference>
<protein>
    <recommendedName>
        <fullName evidence="5">3-keto-disaccharide hydrolase domain-containing protein</fullName>
    </recommendedName>
</protein>
<evidence type="ECO:0000313" key="4">
    <source>
        <dbReference type="Proteomes" id="UP000183077"/>
    </source>
</evidence>
<reference evidence="1 3" key="1">
    <citation type="submission" date="2016-01" db="EMBL/GenBank/DDBJ databases">
        <title>Whole genome sequencing of Myroides marinus L41.</title>
        <authorList>
            <person name="Hong K.W."/>
        </authorList>
    </citation>
    <scope>NUCLEOTIDE SEQUENCE [LARGE SCALE GENOMIC DNA]</scope>
    <source>
        <strain evidence="1 3">L41</strain>
    </source>
</reference>
<sequence length="231" mass="27105">MKKSLLLISAFSLLISCKSTEQKLYTSTTKNHKHLNKWAVVNGEWTAQDTLLEGTKNQYWAIVNLHKKLPDNYSITFSSQVKDGTYLFEVMLDLKDQAFLGILYNTLDKKIQIEDRKFYSAEEVEKENTYIRTKNHIGQLPKYELKPSTKWVDWKIEKRNNQLYIWINQEEYVHYQNNHNLLQTKGQLGFAINGNAKIKNIVITPLKQADLLSPIEFKEKPKVLPFFLFSE</sequence>
<gene>
    <name evidence="1" type="ORF">AV926_13360</name>
    <name evidence="2" type="ORF">SAMN04488018_103145</name>
</gene>
<evidence type="ECO:0000313" key="2">
    <source>
        <dbReference type="EMBL" id="SEI70298.1"/>
    </source>
</evidence>
<dbReference type="PROSITE" id="PS51257">
    <property type="entry name" value="PROKAR_LIPOPROTEIN"/>
    <property type="match status" value="1"/>
</dbReference>
<dbReference type="Gene3D" id="2.60.120.560">
    <property type="entry name" value="Exo-inulinase, domain 1"/>
    <property type="match status" value="1"/>
</dbReference>
<evidence type="ECO:0000313" key="3">
    <source>
        <dbReference type="Proteomes" id="UP000076630"/>
    </source>
</evidence>
<dbReference type="Proteomes" id="UP000076630">
    <property type="component" value="Unassembled WGS sequence"/>
</dbReference>
<dbReference type="AlphaFoldDB" id="A0A163XKF5"/>